<keyword evidence="1" id="KW-0732">Signal</keyword>
<dbReference type="GO" id="GO:0022900">
    <property type="term" value="P:electron transport chain"/>
    <property type="evidence" value="ECO:0007669"/>
    <property type="project" value="InterPro"/>
</dbReference>
<proteinExistence type="predicted"/>
<name>A0A2K8KBB6_9RHOB</name>
<organism evidence="2 3">
    <name type="scientific">Roseinatronobacter bogoriensis subsp. barguzinensis</name>
    <dbReference type="NCBI Taxonomy" id="441209"/>
    <lineage>
        <taxon>Bacteria</taxon>
        <taxon>Pseudomonadati</taxon>
        <taxon>Pseudomonadota</taxon>
        <taxon>Alphaproteobacteria</taxon>
        <taxon>Rhodobacterales</taxon>
        <taxon>Paracoccaceae</taxon>
        <taxon>Roseinatronobacter</taxon>
    </lineage>
</organism>
<feature type="signal peptide" evidence="1">
    <location>
        <begin position="1"/>
        <end position="41"/>
    </location>
</feature>
<sequence>MNFPSKALACQDMQQGEYHMTFRTLLGSAALSLAVALPALADENPAIEQRQGQFKLYVHNFGLLGGMAQGRMDYDADMAQTAADNLFHLTRHDQSRLWPEGTDSMSVDGTRANPAIWDDLDDFVMKFSALQDAAENLQSVAGDGLDAMRAGFGPVGQACQACHEAYRDEAS</sequence>
<dbReference type="InterPro" id="IPR002321">
    <property type="entry name" value="Cyt_c_II"/>
</dbReference>
<dbReference type="InterPro" id="IPR010980">
    <property type="entry name" value="Cyt_c/b562"/>
</dbReference>
<evidence type="ECO:0000256" key="1">
    <source>
        <dbReference type="SAM" id="SignalP"/>
    </source>
</evidence>
<evidence type="ECO:0000313" key="2">
    <source>
        <dbReference type="EMBL" id="ATX66717.1"/>
    </source>
</evidence>
<dbReference type="GO" id="GO:0005506">
    <property type="term" value="F:iron ion binding"/>
    <property type="evidence" value="ECO:0007669"/>
    <property type="project" value="InterPro"/>
</dbReference>
<dbReference type="SUPFAM" id="SSF47175">
    <property type="entry name" value="Cytochromes"/>
    <property type="match status" value="1"/>
</dbReference>
<dbReference type="Proteomes" id="UP000228948">
    <property type="component" value="Chromosome"/>
</dbReference>
<keyword evidence="3" id="KW-1185">Reference proteome</keyword>
<dbReference type="KEGG" id="rbg:BG454_13545"/>
<dbReference type="Gene3D" id="1.20.120.10">
    <property type="entry name" value="Cytochrome c/b562"/>
    <property type="match status" value="1"/>
</dbReference>
<evidence type="ECO:0000313" key="3">
    <source>
        <dbReference type="Proteomes" id="UP000228948"/>
    </source>
</evidence>
<dbReference type="PROSITE" id="PS51009">
    <property type="entry name" value="CYTCII"/>
    <property type="match status" value="1"/>
</dbReference>
<dbReference type="AlphaFoldDB" id="A0A2K8KBB6"/>
<dbReference type="GO" id="GO:0009055">
    <property type="term" value="F:electron transfer activity"/>
    <property type="evidence" value="ECO:0007669"/>
    <property type="project" value="InterPro"/>
</dbReference>
<dbReference type="Pfam" id="PF01322">
    <property type="entry name" value="Cytochrom_C_2"/>
    <property type="match status" value="1"/>
</dbReference>
<accession>A0A2K8KBB6</accession>
<protein>
    <submittedName>
        <fullName evidence="2">Cytochrome C554</fullName>
    </submittedName>
</protein>
<reference evidence="2 3" key="1">
    <citation type="submission" date="2017-11" db="EMBL/GenBank/DDBJ databases">
        <title>Revised Sequence and Annotation of the Rhodobaca barguzinensis strain alga05 Genome.</title>
        <authorList>
            <person name="Kopejtka K."/>
            <person name="Tomasch J.M."/>
            <person name="Bunk B."/>
            <person name="Koblizek M."/>
        </authorList>
    </citation>
    <scope>NUCLEOTIDE SEQUENCE [LARGE SCALE GENOMIC DNA]</scope>
    <source>
        <strain evidence="3">alga05</strain>
    </source>
</reference>
<gene>
    <name evidence="2" type="ORF">BG454_13545</name>
</gene>
<dbReference type="STRING" id="441209.GCA_001870665_02492"/>
<feature type="chain" id="PRO_5014830198" evidence="1">
    <location>
        <begin position="42"/>
        <end position="171"/>
    </location>
</feature>
<dbReference type="EMBL" id="CP024899">
    <property type="protein sequence ID" value="ATX66717.1"/>
    <property type="molecule type" value="Genomic_DNA"/>
</dbReference>
<dbReference type="GO" id="GO:0020037">
    <property type="term" value="F:heme binding"/>
    <property type="evidence" value="ECO:0007669"/>
    <property type="project" value="InterPro"/>
</dbReference>